<dbReference type="InterPro" id="IPR013783">
    <property type="entry name" value="Ig-like_fold"/>
</dbReference>
<evidence type="ECO:0000313" key="3">
    <source>
        <dbReference type="EMBL" id="SVD47709.1"/>
    </source>
</evidence>
<feature type="compositionally biased region" description="Basic and acidic residues" evidence="2">
    <location>
        <begin position="120"/>
        <end position="133"/>
    </location>
</feature>
<dbReference type="EMBL" id="UINC01153150">
    <property type="protein sequence ID" value="SVD47709.1"/>
    <property type="molecule type" value="Genomic_DNA"/>
</dbReference>
<proteinExistence type="predicted"/>
<feature type="region of interest" description="Disordered" evidence="2">
    <location>
        <begin position="120"/>
        <end position="139"/>
    </location>
</feature>
<dbReference type="InterPro" id="IPR013784">
    <property type="entry name" value="Carb-bd-like_fold"/>
</dbReference>
<organism evidence="3">
    <name type="scientific">marine metagenome</name>
    <dbReference type="NCBI Taxonomy" id="408172"/>
    <lineage>
        <taxon>unclassified sequences</taxon>
        <taxon>metagenomes</taxon>
        <taxon>ecological metagenomes</taxon>
    </lineage>
</organism>
<evidence type="ECO:0000256" key="1">
    <source>
        <dbReference type="SAM" id="Coils"/>
    </source>
</evidence>
<dbReference type="Pfam" id="PF13620">
    <property type="entry name" value="CarboxypepD_reg"/>
    <property type="match status" value="1"/>
</dbReference>
<accession>A0A382VMD8</accession>
<name>A0A382VMD8_9ZZZZ</name>
<dbReference type="SUPFAM" id="SSF49452">
    <property type="entry name" value="Starch-binding domain-like"/>
    <property type="match status" value="1"/>
</dbReference>
<evidence type="ECO:0000256" key="2">
    <source>
        <dbReference type="SAM" id="MobiDB-lite"/>
    </source>
</evidence>
<dbReference type="Gene3D" id="2.60.40.10">
    <property type="entry name" value="Immunoglobulins"/>
    <property type="match status" value="1"/>
</dbReference>
<feature type="coiled-coil region" evidence="1">
    <location>
        <begin position="150"/>
        <end position="177"/>
    </location>
</feature>
<keyword evidence="1" id="KW-0175">Coiled coil</keyword>
<reference evidence="3" key="1">
    <citation type="submission" date="2018-05" db="EMBL/GenBank/DDBJ databases">
        <authorList>
            <person name="Lanie J.A."/>
            <person name="Ng W.-L."/>
            <person name="Kazmierczak K.M."/>
            <person name="Andrzejewski T.M."/>
            <person name="Davidsen T.M."/>
            <person name="Wayne K.J."/>
            <person name="Tettelin H."/>
            <person name="Glass J.I."/>
            <person name="Rusch D."/>
            <person name="Podicherti R."/>
            <person name="Tsui H.-C.T."/>
            <person name="Winkler M.E."/>
        </authorList>
    </citation>
    <scope>NUCLEOTIDE SEQUENCE</scope>
</reference>
<dbReference type="GO" id="GO:0030246">
    <property type="term" value="F:carbohydrate binding"/>
    <property type="evidence" value="ECO:0007669"/>
    <property type="project" value="InterPro"/>
</dbReference>
<dbReference type="AlphaFoldDB" id="A0A382VMD8"/>
<sequence length="191" mass="21094">MISQLSLKKRVVFALSVFLLIGQPLSAKKYELSGLVVGTDGEPVKKAQVSIVVDGKTKKDKTNRKGIFKFKRIPEGEYTINVSHEEQGMADLPVILTEDKDVGEIPLSAKSAPVTVATKTEVEPKETKPEDTMVPKTKSAAGGASSDFILNELNFEIKKLTAEFKHLSREMDDLKALSKMWINPLTIYSKE</sequence>
<protein>
    <recommendedName>
        <fullName evidence="4">Carboxypeptidase regulatory-like domain-containing protein</fullName>
    </recommendedName>
</protein>
<gene>
    <name evidence="3" type="ORF">METZ01_LOCUS400563</name>
</gene>
<evidence type="ECO:0008006" key="4">
    <source>
        <dbReference type="Google" id="ProtNLM"/>
    </source>
</evidence>
<feature type="non-terminal residue" evidence="3">
    <location>
        <position position="191"/>
    </location>
</feature>